<proteinExistence type="inferred from homology"/>
<feature type="compositionally biased region" description="Pro residues" evidence="8">
    <location>
        <begin position="29"/>
        <end position="39"/>
    </location>
</feature>
<dbReference type="Proteomes" id="UP000823046">
    <property type="component" value="Unassembled WGS sequence"/>
</dbReference>
<evidence type="ECO:0000256" key="4">
    <source>
        <dbReference type="ARBA" id="ARBA00022728"/>
    </source>
</evidence>
<feature type="compositionally biased region" description="Polar residues" evidence="8">
    <location>
        <begin position="1"/>
        <end position="25"/>
    </location>
</feature>
<reference evidence="9 10" key="1">
    <citation type="journal article" date="2020" name="bioRxiv">
        <title>Metabolic contributions of an alphaproteobacterial endosymbiont in the apicomplexan Cardiosporidium cionae.</title>
        <authorList>
            <person name="Hunter E.S."/>
            <person name="Paight C.J."/>
            <person name="Lane C.E."/>
        </authorList>
    </citation>
    <scope>NUCLEOTIDE SEQUENCE [LARGE SCALE GENOMIC DNA]</scope>
    <source>
        <strain evidence="9">ESH_2018</strain>
    </source>
</reference>
<comment type="subcellular location">
    <subcellularLocation>
        <location evidence="1 7">Nucleus</location>
    </subcellularLocation>
</comment>
<comment type="function">
    <text evidence="7">Required for pre-mRNA splicing.</text>
</comment>
<keyword evidence="3 7" id="KW-0507">mRNA processing</keyword>
<feature type="region of interest" description="Disordered" evidence="8">
    <location>
        <begin position="380"/>
        <end position="439"/>
    </location>
</feature>
<evidence type="ECO:0000313" key="10">
    <source>
        <dbReference type="Proteomes" id="UP000823046"/>
    </source>
</evidence>
<evidence type="ECO:0000256" key="2">
    <source>
        <dbReference type="ARBA" id="ARBA00006164"/>
    </source>
</evidence>
<evidence type="ECO:0000256" key="7">
    <source>
        <dbReference type="RuleBase" id="RU367025"/>
    </source>
</evidence>
<keyword evidence="10" id="KW-1185">Reference proteome</keyword>
<gene>
    <name evidence="9" type="ORF">IE077_000457</name>
</gene>
<keyword evidence="5 7" id="KW-0508">mRNA splicing</keyword>
<feature type="compositionally biased region" description="Basic residues" evidence="8">
    <location>
        <begin position="383"/>
        <end position="425"/>
    </location>
</feature>
<evidence type="ECO:0000256" key="1">
    <source>
        <dbReference type="ARBA" id="ARBA00004123"/>
    </source>
</evidence>
<feature type="region of interest" description="Disordered" evidence="8">
    <location>
        <begin position="531"/>
        <end position="594"/>
    </location>
</feature>
<comment type="caution">
    <text evidence="9">The sequence shown here is derived from an EMBL/GenBank/DDBJ whole genome shotgun (WGS) entry which is preliminary data.</text>
</comment>
<evidence type="ECO:0000256" key="5">
    <source>
        <dbReference type="ARBA" id="ARBA00023187"/>
    </source>
</evidence>
<dbReference type="Pfam" id="PF03371">
    <property type="entry name" value="PRP38"/>
    <property type="match status" value="1"/>
</dbReference>
<accession>A0ABQ7JGM2</accession>
<keyword evidence="6 7" id="KW-0539">Nucleus</keyword>
<evidence type="ECO:0000256" key="3">
    <source>
        <dbReference type="ARBA" id="ARBA00022664"/>
    </source>
</evidence>
<evidence type="ECO:0000256" key="6">
    <source>
        <dbReference type="ARBA" id="ARBA00023242"/>
    </source>
</evidence>
<dbReference type="InterPro" id="IPR005037">
    <property type="entry name" value="PRP38"/>
</dbReference>
<feature type="compositionally biased region" description="Basic and acidic residues" evidence="8">
    <location>
        <begin position="549"/>
        <end position="559"/>
    </location>
</feature>
<name>A0ABQ7JGM2_9APIC</name>
<sequence length="594" mass="68070">MQPTAVNATQLTAPGASATTHSMINQPSLPQPPPPPPPFSQHSVYPYVTQGNAAPYMSYMGLTPHRAASQMVYYPAAGNPPPTMESEQDELAEVPRCHLHSKPQLKCKLCRKYKSAVHQIGRIGQAQESQRPTEERKNMVEMTDIQTFNVNNLLRGNILSSEYFKSLYQLKHYTEVVDELYQYAEHAEPYVAGSSRAPSTLFCCLYKFFTMKLTENQVTGLLDHVDSPYIRSAGFLYLRYVHPPEKLWSWFEPYFLDDEEFTPGSDKVRTMNMGEYVESLITEDKYFNTVLPRLPVKIKNQYGAQLIALDEHRKRKKLNKAQLHEFVEGRKVSACSNGDWLDGEVLDIDDSLPGRVSVIVKLEDGNEEMIDIGLVVLHEKHRERSRSKERKKSKHKKKGKTHHSGRRSRSRSKERHRRSYSRSRSRSASMIKGDTKAVPKTQEELLIEFRRREREKALATGKDYARRPTSYKSSLSLKLDTCSTRKRSSKLATHGFLLYLNECSVSTAASFIPPSLCAIFVFVPWSNSPRYSGRERQHYSAKASSPSRTESKRKEPSMEHKHKMAQLMERYSKIQVDPTQQRKDEEGPDVMRLG</sequence>
<evidence type="ECO:0000313" key="9">
    <source>
        <dbReference type="EMBL" id="KAF8823114.1"/>
    </source>
</evidence>
<organism evidence="9 10">
    <name type="scientific">Cardiosporidium cionae</name>
    <dbReference type="NCBI Taxonomy" id="476202"/>
    <lineage>
        <taxon>Eukaryota</taxon>
        <taxon>Sar</taxon>
        <taxon>Alveolata</taxon>
        <taxon>Apicomplexa</taxon>
        <taxon>Aconoidasida</taxon>
        <taxon>Nephromycida</taxon>
        <taxon>Cardiosporidium</taxon>
    </lineage>
</organism>
<comment type="similarity">
    <text evidence="2 7">Belongs to the PRP38 family.</text>
</comment>
<keyword evidence="4 7" id="KW-0747">Spliceosome</keyword>
<dbReference type="EMBL" id="JADAQX010000001">
    <property type="protein sequence ID" value="KAF8823114.1"/>
    <property type="molecule type" value="Genomic_DNA"/>
</dbReference>
<feature type="region of interest" description="Disordered" evidence="8">
    <location>
        <begin position="1"/>
        <end position="42"/>
    </location>
</feature>
<protein>
    <recommendedName>
        <fullName evidence="7">Pre-mRNA-splicing factor 38</fullName>
    </recommendedName>
</protein>
<dbReference type="PANTHER" id="PTHR23142">
    <property type="entry name" value="PRE-MRNA-SPLICING FACTOR 38A-RELATED"/>
    <property type="match status" value="1"/>
</dbReference>
<evidence type="ECO:0000256" key="8">
    <source>
        <dbReference type="SAM" id="MobiDB-lite"/>
    </source>
</evidence>